<protein>
    <recommendedName>
        <fullName evidence="13">B box-type domain-containing protein</fullName>
    </recommendedName>
</protein>
<dbReference type="STRING" id="6526.A0A2C9JDW8"/>
<keyword evidence="4" id="KW-0862">Zinc</keyword>
<feature type="repeat" description="NHL" evidence="6">
    <location>
        <begin position="1142"/>
        <end position="1185"/>
    </location>
</feature>
<sequence>MKKRGRGRPSTRGQGVGTSQPGAESTPSSVERSTLAASKTVAHQKTSAASAVSCQLQRRSSGRINPALHETGSELSRSIAHRPAKKDGTSHESGAIDVDDQQKHCSAVQHKQLDEKLTSTESFASGLAELTSGMNLQDDVLNTIKSQMRLVQAQRNQSNNASSEQRARSLLYPGSPIFRNTGLVIRSVAPKVRNNFNPYRPAQVAANVDVGAPPKVEEQDGRTLPLHAYTELQRNGQQKSIDVETWSYESPDQQQRHNQQENALRTLERSFESVNINSTAKGAGQANSLSSTDRLDDLSQRETTTLPMSKVSPEHYSELNVASQERLFHKETKQSELNDVTTLMHLSSPLPQATISKEYVTSDNFKAALDSALASEYQLTSSSSCSAYRSTAKIKNDFESGESLQGSLLMDPGPENTNKYFLSSFHQTTDFVTTTKEETLRNDTKRQSPENKDANAEYNSKVSKRFQHPRPDADIYFLLIDTHRSMFRPMNESIKASTADLQLLKPLSSVVGMSPDVVKPQSEFNVDHADYPWSNSGVKCVPLALNIKVEKPNNKTQCVNCKRVYRWPHVLTCFHSLCYMCIVAKYDSQERSLNCLICHKCTKVSDGLDGFQIDLPLCTEMVNANISPFLCTSCKQENEANHFCSTCKNFPCHVCLPLHKTHIIKPPKVTLDESGNVVPYCDEHAGMPIGMYCKTCSILVCKYCTNGKHSSHIIWTINAAADDAAKKVKQMKANIETMQTGCRKQIQNLNNVKQQMEEKDKRVRNEIHRICNSLIDTINSSEKVSRMLVNKAHDEIVEQMQHMVREVNDYKTLYEHSQELAPRYINQNNVEEFSLCLSHVIKTFDTLDKFYSTSPLAKPNFSVDIKFQPDYREFDEAIHHCFENIHFEHNIRLDSPTLLDRGLSPTYTHNNAELSENELSVIGDQEAVEDNTDINAVDMYPNFSRITTPFTRAFGKYGRGQYEFIEPCGVLYLHDGSLAVCDAKNHRITVFDQEGLFIRSIGETKPACPDASDTDVTLTRVRGKLCYPYRAAQCPRSHNIVVVERPPSLFIQIFSFEGEFIGSFGEKKLSYPRGLAVDECGFIFVVESRTMKFFIFDQNGDEIAQKFLASHLQFPNDIVARRGKIYISDNRSHCVHVFDYDLNCLGSIGNESLTYFPIGVALSHSDHVIVTDNHNTFNITVFDQTGQLVCGFKSRSKHANCYNVALHPTRHELAVTTKDCKVLIFHFQLWPEVPSLVMKRDFLVHD</sequence>
<dbReference type="PROSITE" id="PS51125">
    <property type="entry name" value="NHL"/>
    <property type="match status" value="4"/>
</dbReference>
<feature type="domain" description="RING-type" evidence="9">
    <location>
        <begin position="558"/>
        <end position="599"/>
    </location>
</feature>
<dbReference type="Gene3D" id="2.120.10.30">
    <property type="entry name" value="TolB, C-terminal domain"/>
    <property type="match status" value="1"/>
</dbReference>
<name>A0A2C9JDW8_BIOGL</name>
<proteinExistence type="predicted"/>
<feature type="repeat" description="NHL" evidence="6">
    <location>
        <begin position="954"/>
        <end position="994"/>
    </location>
</feature>
<dbReference type="AlphaFoldDB" id="A0A2C9JDW8"/>
<evidence type="ECO:0000256" key="5">
    <source>
        <dbReference type="PROSITE-ProRule" id="PRU00024"/>
    </source>
</evidence>
<feature type="domain" description="B box-type" evidence="10">
    <location>
        <begin position="676"/>
        <end position="717"/>
    </location>
</feature>
<dbReference type="Pfam" id="PF00643">
    <property type="entry name" value="zf-B_box"/>
    <property type="match status" value="1"/>
</dbReference>
<evidence type="ECO:0000256" key="1">
    <source>
        <dbReference type="ARBA" id="ARBA00022723"/>
    </source>
</evidence>
<dbReference type="SUPFAM" id="SSF57845">
    <property type="entry name" value="B-box zinc-binding domain"/>
    <property type="match status" value="1"/>
</dbReference>
<feature type="coiled-coil region" evidence="7">
    <location>
        <begin position="739"/>
        <end position="769"/>
    </location>
</feature>
<keyword evidence="2" id="KW-0677">Repeat</keyword>
<evidence type="ECO:0000256" key="2">
    <source>
        <dbReference type="ARBA" id="ARBA00022737"/>
    </source>
</evidence>
<dbReference type="PANTHER" id="PTHR24104">
    <property type="entry name" value="E3 UBIQUITIN-PROTEIN LIGASE NHLRC1-RELATED"/>
    <property type="match status" value="1"/>
</dbReference>
<feature type="repeat" description="NHL" evidence="6">
    <location>
        <begin position="1111"/>
        <end position="1141"/>
    </location>
</feature>
<dbReference type="PROSITE" id="PS50119">
    <property type="entry name" value="ZF_BBOX"/>
    <property type="match status" value="2"/>
</dbReference>
<evidence type="ECO:0000256" key="7">
    <source>
        <dbReference type="SAM" id="Coils"/>
    </source>
</evidence>
<dbReference type="EnsemblMetazoa" id="BGLB001186-RB">
    <property type="protein sequence ID" value="BGLB001186-PB"/>
    <property type="gene ID" value="BGLB001186"/>
</dbReference>
<dbReference type="GO" id="GO:0003730">
    <property type="term" value="F:mRNA 3'-UTR binding"/>
    <property type="evidence" value="ECO:0007669"/>
    <property type="project" value="TreeGrafter"/>
</dbReference>
<accession>A0A2C9JDW8</accession>
<dbReference type="PROSITE" id="PS50089">
    <property type="entry name" value="ZF_RING_2"/>
    <property type="match status" value="1"/>
</dbReference>
<feature type="compositionally biased region" description="Basic and acidic residues" evidence="8">
    <location>
        <begin position="436"/>
        <end position="455"/>
    </location>
</feature>
<dbReference type="Gene3D" id="3.30.160.60">
    <property type="entry name" value="Classic Zinc Finger"/>
    <property type="match status" value="1"/>
</dbReference>
<reference evidence="11" key="1">
    <citation type="submission" date="2020-05" db="UniProtKB">
        <authorList>
            <consortium name="EnsemblMetazoa"/>
        </authorList>
    </citation>
    <scope>IDENTIFICATION</scope>
    <source>
        <strain evidence="11">BB02</strain>
    </source>
</reference>
<evidence type="ECO:0000256" key="3">
    <source>
        <dbReference type="ARBA" id="ARBA00022771"/>
    </source>
</evidence>
<dbReference type="VEuPathDB" id="VectorBase:BGLAX_027003"/>
<gene>
    <name evidence="11" type="primary">106054668</name>
</gene>
<feature type="region of interest" description="Disordered" evidence="8">
    <location>
        <begin position="436"/>
        <end position="459"/>
    </location>
</feature>
<feature type="repeat" description="NHL" evidence="6">
    <location>
        <begin position="1058"/>
        <end position="1099"/>
    </location>
</feature>
<dbReference type="SMART" id="SM00336">
    <property type="entry name" value="BBOX"/>
    <property type="match status" value="2"/>
</dbReference>
<dbReference type="InterPro" id="IPR000315">
    <property type="entry name" value="Znf_B-box"/>
</dbReference>
<dbReference type="InterPro" id="IPR001258">
    <property type="entry name" value="NHL_repeat"/>
</dbReference>
<evidence type="ECO:0000313" key="11">
    <source>
        <dbReference type="EnsemblMetazoa" id="BGLB001186-PB"/>
    </source>
</evidence>
<evidence type="ECO:0008006" key="13">
    <source>
        <dbReference type="Google" id="ProtNLM"/>
    </source>
</evidence>
<dbReference type="Proteomes" id="UP000076420">
    <property type="component" value="Unassembled WGS sequence"/>
</dbReference>
<feature type="domain" description="B box-type" evidence="10">
    <location>
        <begin position="626"/>
        <end position="667"/>
    </location>
</feature>
<evidence type="ECO:0000256" key="4">
    <source>
        <dbReference type="ARBA" id="ARBA00022833"/>
    </source>
</evidence>
<dbReference type="PANTHER" id="PTHR24104:SF41">
    <property type="entry name" value="BRAIN TUMOR PROTEIN"/>
    <property type="match status" value="1"/>
</dbReference>
<organism evidence="11 12">
    <name type="scientific">Biomphalaria glabrata</name>
    <name type="common">Bloodfluke planorb</name>
    <name type="synonym">Freshwater snail</name>
    <dbReference type="NCBI Taxonomy" id="6526"/>
    <lineage>
        <taxon>Eukaryota</taxon>
        <taxon>Metazoa</taxon>
        <taxon>Spiralia</taxon>
        <taxon>Lophotrochozoa</taxon>
        <taxon>Mollusca</taxon>
        <taxon>Gastropoda</taxon>
        <taxon>Heterobranchia</taxon>
        <taxon>Euthyneura</taxon>
        <taxon>Panpulmonata</taxon>
        <taxon>Hygrophila</taxon>
        <taxon>Lymnaeoidea</taxon>
        <taxon>Planorbidae</taxon>
        <taxon>Biomphalaria</taxon>
    </lineage>
</organism>
<dbReference type="Pfam" id="PF01436">
    <property type="entry name" value="NHL"/>
    <property type="match status" value="1"/>
</dbReference>
<feature type="compositionally biased region" description="Polar residues" evidence="8">
    <location>
        <begin position="11"/>
        <end position="63"/>
    </location>
</feature>
<evidence type="ECO:0000256" key="8">
    <source>
        <dbReference type="SAM" id="MobiDB-lite"/>
    </source>
</evidence>
<dbReference type="RefSeq" id="XP_013066097.2">
    <property type="nucleotide sequence ID" value="XM_013210643.2"/>
</dbReference>
<feature type="region of interest" description="Disordered" evidence="8">
    <location>
        <begin position="1"/>
        <end position="98"/>
    </location>
</feature>
<dbReference type="InterPro" id="IPR001841">
    <property type="entry name" value="Znf_RING"/>
</dbReference>
<evidence type="ECO:0000259" key="10">
    <source>
        <dbReference type="PROSITE" id="PS50119"/>
    </source>
</evidence>
<dbReference type="InterPro" id="IPR011042">
    <property type="entry name" value="6-blade_b-propeller_TolB-like"/>
</dbReference>
<evidence type="ECO:0000256" key="6">
    <source>
        <dbReference type="PROSITE-ProRule" id="PRU00504"/>
    </source>
</evidence>
<dbReference type="InterPro" id="IPR050952">
    <property type="entry name" value="TRIM-NHL_E3_ligases"/>
</dbReference>
<dbReference type="OrthoDB" id="342730at2759"/>
<dbReference type="VEuPathDB" id="VectorBase:BGLB001186"/>
<keyword evidence="1" id="KW-0479">Metal-binding</keyword>
<dbReference type="KEGG" id="bgt:106054668"/>
<evidence type="ECO:0000313" key="12">
    <source>
        <dbReference type="Proteomes" id="UP000076420"/>
    </source>
</evidence>
<evidence type="ECO:0000259" key="9">
    <source>
        <dbReference type="PROSITE" id="PS50089"/>
    </source>
</evidence>
<keyword evidence="7" id="KW-0175">Coiled coil</keyword>
<keyword evidence="3 5" id="KW-0863">Zinc-finger</keyword>
<dbReference type="InterPro" id="IPR017907">
    <property type="entry name" value="Znf_RING_CS"/>
</dbReference>
<dbReference type="PROSITE" id="PS00518">
    <property type="entry name" value="ZF_RING_1"/>
    <property type="match status" value="1"/>
</dbReference>
<dbReference type="CDD" id="cd19756">
    <property type="entry name" value="Bbox2"/>
    <property type="match status" value="1"/>
</dbReference>
<dbReference type="SUPFAM" id="SSF101898">
    <property type="entry name" value="NHL repeat"/>
    <property type="match status" value="1"/>
</dbReference>
<dbReference type="GO" id="GO:0008270">
    <property type="term" value="F:zinc ion binding"/>
    <property type="evidence" value="ECO:0007669"/>
    <property type="project" value="UniProtKB-KW"/>
</dbReference>